<dbReference type="Gene3D" id="3.40.50.720">
    <property type="entry name" value="NAD(P)-binding Rossmann-like Domain"/>
    <property type="match status" value="1"/>
</dbReference>
<evidence type="ECO:0000313" key="2">
    <source>
        <dbReference type="Proteomes" id="UP000792457"/>
    </source>
</evidence>
<organism evidence="1 2">
    <name type="scientific">Ladona fulva</name>
    <name type="common">Scarce chaser dragonfly</name>
    <name type="synonym">Libellula fulva</name>
    <dbReference type="NCBI Taxonomy" id="123851"/>
    <lineage>
        <taxon>Eukaryota</taxon>
        <taxon>Metazoa</taxon>
        <taxon>Ecdysozoa</taxon>
        <taxon>Arthropoda</taxon>
        <taxon>Hexapoda</taxon>
        <taxon>Insecta</taxon>
        <taxon>Pterygota</taxon>
        <taxon>Palaeoptera</taxon>
        <taxon>Odonata</taxon>
        <taxon>Epiprocta</taxon>
        <taxon>Anisoptera</taxon>
        <taxon>Libelluloidea</taxon>
        <taxon>Libellulidae</taxon>
        <taxon>Ladona</taxon>
    </lineage>
</organism>
<comment type="caution">
    <text evidence="1">The sequence shown here is derived from an EMBL/GenBank/DDBJ whole genome shotgun (WGS) entry which is preliminary data.</text>
</comment>
<dbReference type="PRINTS" id="PR00081">
    <property type="entry name" value="GDHRDH"/>
</dbReference>
<dbReference type="Proteomes" id="UP000792457">
    <property type="component" value="Unassembled WGS sequence"/>
</dbReference>
<dbReference type="SUPFAM" id="SSF51735">
    <property type="entry name" value="NAD(P)-binding Rossmann-fold domains"/>
    <property type="match status" value="1"/>
</dbReference>
<proteinExistence type="predicted"/>
<dbReference type="AlphaFoldDB" id="A0A8K0NVB4"/>
<evidence type="ECO:0000313" key="1">
    <source>
        <dbReference type="EMBL" id="KAG8223158.1"/>
    </source>
</evidence>
<dbReference type="InterPro" id="IPR002347">
    <property type="entry name" value="SDR_fam"/>
</dbReference>
<dbReference type="PANTHER" id="PTHR44269">
    <property type="entry name" value="DEHYDROGENASE/REDUCTASE SDR FAMILY MEMBER 7-RELATED"/>
    <property type="match status" value="1"/>
</dbReference>
<reference evidence="1" key="2">
    <citation type="submission" date="2017-10" db="EMBL/GenBank/DDBJ databases">
        <title>Ladona fulva Genome sequencing and assembly.</title>
        <authorList>
            <person name="Murali S."/>
            <person name="Richards S."/>
            <person name="Bandaranaike D."/>
            <person name="Bellair M."/>
            <person name="Blankenburg K."/>
            <person name="Chao H."/>
            <person name="Dinh H."/>
            <person name="Doddapaneni H."/>
            <person name="Dugan-Rocha S."/>
            <person name="Elkadiri S."/>
            <person name="Gnanaolivu R."/>
            <person name="Hernandez B."/>
            <person name="Skinner E."/>
            <person name="Javaid M."/>
            <person name="Lee S."/>
            <person name="Li M."/>
            <person name="Ming W."/>
            <person name="Munidasa M."/>
            <person name="Muniz J."/>
            <person name="Nguyen L."/>
            <person name="Hughes D."/>
            <person name="Osuji N."/>
            <person name="Pu L.-L."/>
            <person name="Puazo M."/>
            <person name="Qu C."/>
            <person name="Quiroz J."/>
            <person name="Raj R."/>
            <person name="Weissenberger G."/>
            <person name="Xin Y."/>
            <person name="Zou X."/>
            <person name="Han Y."/>
            <person name="Worley K."/>
            <person name="Muzny D."/>
            <person name="Gibbs R."/>
        </authorList>
    </citation>
    <scope>NUCLEOTIDE SEQUENCE</scope>
    <source>
        <strain evidence="1">Sampled in the wild</strain>
    </source>
</reference>
<reference evidence="1" key="1">
    <citation type="submission" date="2013-04" db="EMBL/GenBank/DDBJ databases">
        <authorList>
            <person name="Qu J."/>
            <person name="Murali S.C."/>
            <person name="Bandaranaike D."/>
            <person name="Bellair M."/>
            <person name="Blankenburg K."/>
            <person name="Chao H."/>
            <person name="Dinh H."/>
            <person name="Doddapaneni H."/>
            <person name="Downs B."/>
            <person name="Dugan-Rocha S."/>
            <person name="Elkadiri S."/>
            <person name="Gnanaolivu R.D."/>
            <person name="Hernandez B."/>
            <person name="Javaid M."/>
            <person name="Jayaseelan J.C."/>
            <person name="Lee S."/>
            <person name="Li M."/>
            <person name="Ming W."/>
            <person name="Munidasa M."/>
            <person name="Muniz J."/>
            <person name="Nguyen L."/>
            <person name="Ongeri F."/>
            <person name="Osuji N."/>
            <person name="Pu L.-L."/>
            <person name="Puazo M."/>
            <person name="Qu C."/>
            <person name="Quiroz J."/>
            <person name="Raj R."/>
            <person name="Weissenberger G."/>
            <person name="Xin Y."/>
            <person name="Zou X."/>
            <person name="Han Y."/>
            <person name="Richards S."/>
            <person name="Worley K."/>
            <person name="Muzny D."/>
            <person name="Gibbs R."/>
        </authorList>
    </citation>
    <scope>NUCLEOTIDE SEQUENCE</scope>
    <source>
        <strain evidence="1">Sampled in the wild</strain>
    </source>
</reference>
<protein>
    <recommendedName>
        <fullName evidence="3">Dehydrogenase/reductase SDR family member 7</fullName>
    </recommendedName>
</protein>
<gene>
    <name evidence="1" type="ORF">J437_LFUL015370</name>
</gene>
<sequence>MQSPKMDLLALIGLAMLCYFFAYVIFLSFLDCDLRLAWAEKFGKPIDSVRGKVIWVTGASSGIGEATAVALASGGAQLVISARRESELERVKNRCIEEGKLKGEDIYVLPMDVTVMDKHQEYFDDVIRKFGKLDMLVSNAGRSQRANWEEIETAVDQEMFELNVFSVMSLTRIAVKYFLTRKEGGHVAVTSSIAGVLGVPFSGSYNGAKHALHKYGADASASDRRLTADRCGYLCAVALANGLREAWMALPPVLPLTYLGCYYPNAGWM</sequence>
<dbReference type="Pfam" id="PF00106">
    <property type="entry name" value="adh_short"/>
    <property type="match status" value="1"/>
</dbReference>
<accession>A0A8K0NVB4</accession>
<keyword evidence="2" id="KW-1185">Reference proteome</keyword>
<dbReference type="EMBL" id="KZ308154">
    <property type="protein sequence ID" value="KAG8223158.1"/>
    <property type="molecule type" value="Genomic_DNA"/>
</dbReference>
<dbReference type="PANTHER" id="PTHR44269:SF1">
    <property type="entry name" value="DEHYDROGENASE_REDUCTASE SDR FAMILY MEMBER 7"/>
    <property type="match status" value="1"/>
</dbReference>
<dbReference type="InterPro" id="IPR036291">
    <property type="entry name" value="NAD(P)-bd_dom_sf"/>
</dbReference>
<name>A0A8K0NVB4_LADFU</name>
<dbReference type="InterPro" id="IPR053011">
    <property type="entry name" value="SDR_family_member_7"/>
</dbReference>
<evidence type="ECO:0008006" key="3">
    <source>
        <dbReference type="Google" id="ProtNLM"/>
    </source>
</evidence>
<dbReference type="OrthoDB" id="47007at2759"/>